<dbReference type="OrthoDB" id="2213591at2759"/>
<accession>A0A8H3QQ97</accession>
<gene>
    <name evidence="1" type="ORF">RCL2_001515800</name>
</gene>
<organism evidence="1 2">
    <name type="scientific">Rhizophagus clarus</name>
    <dbReference type="NCBI Taxonomy" id="94130"/>
    <lineage>
        <taxon>Eukaryota</taxon>
        <taxon>Fungi</taxon>
        <taxon>Fungi incertae sedis</taxon>
        <taxon>Mucoromycota</taxon>
        <taxon>Glomeromycotina</taxon>
        <taxon>Glomeromycetes</taxon>
        <taxon>Glomerales</taxon>
        <taxon>Glomeraceae</taxon>
        <taxon>Rhizophagus</taxon>
    </lineage>
</organism>
<dbReference type="Gene3D" id="1.10.510.10">
    <property type="entry name" value="Transferase(Phosphotransferase) domain 1"/>
    <property type="match status" value="1"/>
</dbReference>
<evidence type="ECO:0000313" key="1">
    <source>
        <dbReference type="EMBL" id="GES88188.1"/>
    </source>
</evidence>
<proteinExistence type="predicted"/>
<dbReference type="SUPFAM" id="SSF56112">
    <property type="entry name" value="Protein kinase-like (PK-like)"/>
    <property type="match status" value="1"/>
</dbReference>
<dbReference type="GO" id="GO:0016301">
    <property type="term" value="F:kinase activity"/>
    <property type="evidence" value="ECO:0007669"/>
    <property type="project" value="UniProtKB-KW"/>
</dbReference>
<comment type="caution">
    <text evidence="1">The sequence shown here is derived from an EMBL/GenBank/DDBJ whole genome shotgun (WGS) entry which is preliminary data.</text>
</comment>
<dbReference type="AlphaFoldDB" id="A0A8H3QQ97"/>
<protein>
    <submittedName>
        <fullName evidence="1">Kinase-like domain-containing protein</fullName>
    </submittedName>
</protein>
<dbReference type="EMBL" id="BLAL01000176">
    <property type="protein sequence ID" value="GES88188.1"/>
    <property type="molecule type" value="Genomic_DNA"/>
</dbReference>
<keyword evidence="1" id="KW-0808">Transferase</keyword>
<keyword evidence="1" id="KW-0418">Kinase</keyword>
<dbReference type="Proteomes" id="UP000615446">
    <property type="component" value="Unassembled WGS sequence"/>
</dbReference>
<name>A0A8H3QQ97_9GLOM</name>
<dbReference type="InterPro" id="IPR011009">
    <property type="entry name" value="Kinase-like_dom_sf"/>
</dbReference>
<evidence type="ECO:0000313" key="2">
    <source>
        <dbReference type="Proteomes" id="UP000615446"/>
    </source>
</evidence>
<reference evidence="1" key="1">
    <citation type="submission" date="2019-10" db="EMBL/GenBank/DDBJ databases">
        <title>Conservation and host-specific expression of non-tandemly repeated heterogenous ribosome RNA gene in arbuscular mycorrhizal fungi.</title>
        <authorList>
            <person name="Maeda T."/>
            <person name="Kobayashi Y."/>
            <person name="Nakagawa T."/>
            <person name="Ezawa T."/>
            <person name="Yamaguchi K."/>
            <person name="Bino T."/>
            <person name="Nishimoto Y."/>
            <person name="Shigenobu S."/>
            <person name="Kawaguchi M."/>
        </authorList>
    </citation>
    <scope>NUCLEOTIDE SEQUENCE</scope>
    <source>
        <strain evidence="1">HR1</strain>
    </source>
</reference>
<sequence>MMIGDLGLCRPLNKVNNEINIIGIMPYIAPEVIRGLGSTKTPDIYIVLELLCGKSLRENHLAFKILDGLRPTILKTRLTIIEIQYKNIGARIQRNVLHSFERSH</sequence>